<dbReference type="InterPro" id="IPR014284">
    <property type="entry name" value="RNA_pol_sigma-70_dom"/>
</dbReference>
<dbReference type="InterPro" id="IPR039425">
    <property type="entry name" value="RNA_pol_sigma-70-like"/>
</dbReference>
<keyword evidence="4" id="KW-0804">Transcription</keyword>
<organism evidence="7 8">
    <name type="scientific">Ornithinibacillus salinisoli</name>
    <dbReference type="NCBI Taxonomy" id="1848459"/>
    <lineage>
        <taxon>Bacteria</taxon>
        <taxon>Bacillati</taxon>
        <taxon>Bacillota</taxon>
        <taxon>Bacilli</taxon>
        <taxon>Bacillales</taxon>
        <taxon>Bacillaceae</taxon>
        <taxon>Ornithinibacillus</taxon>
    </lineage>
</organism>
<sequence>MEQEIGDQEILSHSREEAISHIIDIYGESIKRLIFTYVKNYAQADDLFQEFLIKVYQNLDQFNRNSSLKTWLYRIAINKCKDYLRSPLNRLFPLHEYTKGSTMVKSAEDITLENEQQQAIVHSILALPIKYREIFVLRYYQDFTIKQVSDALGVQESTVKTRIMRGKKKLQLKLDGDYFGK</sequence>
<keyword evidence="8" id="KW-1185">Reference proteome</keyword>
<dbReference type="Pfam" id="PF04542">
    <property type="entry name" value="Sigma70_r2"/>
    <property type="match status" value="1"/>
</dbReference>
<evidence type="ECO:0000313" key="8">
    <source>
        <dbReference type="Proteomes" id="UP001597383"/>
    </source>
</evidence>
<dbReference type="InterPro" id="IPR013324">
    <property type="entry name" value="RNA_pol_sigma_r3/r4-like"/>
</dbReference>
<dbReference type="InterPro" id="IPR013325">
    <property type="entry name" value="RNA_pol_sigma_r2"/>
</dbReference>
<dbReference type="Proteomes" id="UP001597383">
    <property type="component" value="Unassembled WGS sequence"/>
</dbReference>
<dbReference type="CDD" id="cd06171">
    <property type="entry name" value="Sigma70_r4"/>
    <property type="match status" value="1"/>
</dbReference>
<evidence type="ECO:0000256" key="4">
    <source>
        <dbReference type="ARBA" id="ARBA00023163"/>
    </source>
</evidence>
<dbReference type="EMBL" id="JBHUHQ010000014">
    <property type="protein sequence ID" value="MFD2044167.1"/>
    <property type="molecule type" value="Genomic_DNA"/>
</dbReference>
<keyword evidence="3" id="KW-0731">Sigma factor</keyword>
<dbReference type="NCBIfam" id="TIGR02937">
    <property type="entry name" value="sigma70-ECF"/>
    <property type="match status" value="1"/>
</dbReference>
<dbReference type="PANTHER" id="PTHR43133:SF60">
    <property type="entry name" value="RNA POLYMERASE SIGMA FACTOR SIGV"/>
    <property type="match status" value="1"/>
</dbReference>
<dbReference type="PANTHER" id="PTHR43133">
    <property type="entry name" value="RNA POLYMERASE ECF-TYPE SIGMA FACTO"/>
    <property type="match status" value="1"/>
</dbReference>
<feature type="domain" description="RNA polymerase sigma-70 region 2" evidence="5">
    <location>
        <begin position="25"/>
        <end position="86"/>
    </location>
</feature>
<dbReference type="InterPro" id="IPR013249">
    <property type="entry name" value="RNA_pol_sigma70_r4_t2"/>
</dbReference>
<comment type="caution">
    <text evidence="7">The sequence shown here is derived from an EMBL/GenBank/DDBJ whole genome shotgun (WGS) entry which is preliminary data.</text>
</comment>
<evidence type="ECO:0000259" key="5">
    <source>
        <dbReference type="Pfam" id="PF04542"/>
    </source>
</evidence>
<protein>
    <submittedName>
        <fullName evidence="7">Sigma-70 family RNA polymerase sigma factor</fullName>
    </submittedName>
</protein>
<evidence type="ECO:0000313" key="7">
    <source>
        <dbReference type="EMBL" id="MFD2044167.1"/>
    </source>
</evidence>
<evidence type="ECO:0000256" key="1">
    <source>
        <dbReference type="ARBA" id="ARBA00010641"/>
    </source>
</evidence>
<dbReference type="InterPro" id="IPR036388">
    <property type="entry name" value="WH-like_DNA-bd_sf"/>
</dbReference>
<dbReference type="SUPFAM" id="SSF88946">
    <property type="entry name" value="Sigma2 domain of RNA polymerase sigma factors"/>
    <property type="match status" value="1"/>
</dbReference>
<evidence type="ECO:0000256" key="2">
    <source>
        <dbReference type="ARBA" id="ARBA00023015"/>
    </source>
</evidence>
<reference evidence="8" key="1">
    <citation type="journal article" date="2019" name="Int. J. Syst. Evol. Microbiol.">
        <title>The Global Catalogue of Microorganisms (GCM) 10K type strain sequencing project: providing services to taxonomists for standard genome sequencing and annotation.</title>
        <authorList>
            <consortium name="The Broad Institute Genomics Platform"/>
            <consortium name="The Broad Institute Genome Sequencing Center for Infectious Disease"/>
            <person name="Wu L."/>
            <person name="Ma J."/>
        </authorList>
    </citation>
    <scope>NUCLEOTIDE SEQUENCE [LARGE SCALE GENOMIC DNA]</scope>
    <source>
        <strain evidence="8">R28</strain>
    </source>
</reference>
<dbReference type="SUPFAM" id="SSF88659">
    <property type="entry name" value="Sigma3 and sigma4 domains of RNA polymerase sigma factors"/>
    <property type="match status" value="1"/>
</dbReference>
<dbReference type="RefSeq" id="WP_377556474.1">
    <property type="nucleotide sequence ID" value="NZ_JBHUHQ010000014.1"/>
</dbReference>
<evidence type="ECO:0000259" key="6">
    <source>
        <dbReference type="Pfam" id="PF08281"/>
    </source>
</evidence>
<name>A0ABW4VY06_9BACI</name>
<feature type="domain" description="RNA polymerase sigma factor 70 region 4 type 2" evidence="6">
    <location>
        <begin position="118"/>
        <end position="170"/>
    </location>
</feature>
<accession>A0ABW4VY06</accession>
<evidence type="ECO:0000256" key="3">
    <source>
        <dbReference type="ARBA" id="ARBA00023082"/>
    </source>
</evidence>
<dbReference type="Gene3D" id="1.10.1740.10">
    <property type="match status" value="1"/>
</dbReference>
<keyword evidence="2" id="KW-0805">Transcription regulation</keyword>
<dbReference type="Gene3D" id="1.10.10.10">
    <property type="entry name" value="Winged helix-like DNA-binding domain superfamily/Winged helix DNA-binding domain"/>
    <property type="match status" value="1"/>
</dbReference>
<dbReference type="Pfam" id="PF08281">
    <property type="entry name" value="Sigma70_r4_2"/>
    <property type="match status" value="1"/>
</dbReference>
<gene>
    <name evidence="7" type="ORF">ACFSJF_07815</name>
</gene>
<proteinExistence type="inferred from homology"/>
<comment type="similarity">
    <text evidence="1">Belongs to the sigma-70 factor family. ECF subfamily.</text>
</comment>
<dbReference type="InterPro" id="IPR007627">
    <property type="entry name" value="RNA_pol_sigma70_r2"/>
</dbReference>